<dbReference type="RefSeq" id="WP_091970083.1">
    <property type="nucleotide sequence ID" value="NZ_FOGZ01000016.1"/>
</dbReference>
<evidence type="ECO:0000256" key="3">
    <source>
        <dbReference type="ARBA" id="ARBA00022490"/>
    </source>
</evidence>
<dbReference type="AlphaFoldDB" id="A0A1H9SWV4"/>
<keyword evidence="3" id="KW-0963">Cytoplasm</keyword>
<protein>
    <submittedName>
        <fullName evidence="9">PTS system, mannose-specific IIB component</fullName>
    </submittedName>
</protein>
<evidence type="ECO:0000256" key="4">
    <source>
        <dbReference type="ARBA" id="ARBA00022597"/>
    </source>
</evidence>
<keyword evidence="6" id="KW-0598">Phosphotransferase system</keyword>
<dbReference type="EMBL" id="FOGZ01000016">
    <property type="protein sequence ID" value="SER89294.1"/>
    <property type="molecule type" value="Genomic_DNA"/>
</dbReference>
<dbReference type="GO" id="GO:0009401">
    <property type="term" value="P:phosphoenolpyruvate-dependent sugar phosphotransferase system"/>
    <property type="evidence" value="ECO:0007669"/>
    <property type="project" value="UniProtKB-KW"/>
</dbReference>
<evidence type="ECO:0000256" key="1">
    <source>
        <dbReference type="ARBA" id="ARBA00004496"/>
    </source>
</evidence>
<evidence type="ECO:0000259" key="8">
    <source>
        <dbReference type="PROSITE" id="PS51101"/>
    </source>
</evidence>
<dbReference type="GO" id="GO:0016301">
    <property type="term" value="F:kinase activity"/>
    <property type="evidence" value="ECO:0007669"/>
    <property type="project" value="UniProtKB-KW"/>
</dbReference>
<keyword evidence="4" id="KW-0762">Sugar transport</keyword>
<evidence type="ECO:0000313" key="9">
    <source>
        <dbReference type="EMBL" id="SER89294.1"/>
    </source>
</evidence>
<dbReference type="GO" id="GO:0008982">
    <property type="term" value="F:protein-N(PI)-phosphohistidine-sugar phosphotransferase activity"/>
    <property type="evidence" value="ECO:0007669"/>
    <property type="project" value="InterPro"/>
</dbReference>
<sequence length="164" mass="18038">MISMVRIDDRLVHGQVAVMWSKALNINRILVVSDEIAKNEIQISALMMAAPGNAKVSVRSLDKAVGILKDPRAAGLRILVITNDPKYVLGLAKALDDKFVLNVANYGRINGSVSDKLKISDSVYLTEADRQVFEEISAEGIEIIHQPLPDDPKLEFTKLMGKVK</sequence>
<name>A0A1H9SWV4_9ACTN</name>
<gene>
    <name evidence="9" type="ORF">SAMN05443377_11662</name>
</gene>
<organism evidence="9 10">
    <name type="scientific">Propionibacterium cyclohexanicum</name>
    <dbReference type="NCBI Taxonomy" id="64702"/>
    <lineage>
        <taxon>Bacteria</taxon>
        <taxon>Bacillati</taxon>
        <taxon>Actinomycetota</taxon>
        <taxon>Actinomycetes</taxon>
        <taxon>Propionibacteriales</taxon>
        <taxon>Propionibacteriaceae</taxon>
        <taxon>Propionibacterium</taxon>
    </lineage>
</organism>
<dbReference type="SUPFAM" id="SSF52728">
    <property type="entry name" value="PTS IIb component"/>
    <property type="match status" value="1"/>
</dbReference>
<dbReference type="PROSITE" id="PS51101">
    <property type="entry name" value="PTS_EIIB_TYPE_4"/>
    <property type="match status" value="1"/>
</dbReference>
<keyword evidence="5" id="KW-0808">Transferase</keyword>
<evidence type="ECO:0000256" key="7">
    <source>
        <dbReference type="ARBA" id="ARBA00022777"/>
    </source>
</evidence>
<keyword evidence="2" id="KW-0813">Transport</keyword>
<dbReference type="STRING" id="64702.SAMN05443377_11662"/>
<dbReference type="InterPro" id="IPR036667">
    <property type="entry name" value="PTS_IIB_sorbose-sp_sf"/>
</dbReference>
<keyword evidence="10" id="KW-1185">Reference proteome</keyword>
<dbReference type="Pfam" id="PF03830">
    <property type="entry name" value="PTSIIB_sorb"/>
    <property type="match status" value="1"/>
</dbReference>
<proteinExistence type="predicted"/>
<keyword evidence="7" id="KW-0418">Kinase</keyword>
<evidence type="ECO:0000256" key="2">
    <source>
        <dbReference type="ARBA" id="ARBA00022448"/>
    </source>
</evidence>
<dbReference type="Gene3D" id="3.40.35.10">
    <property type="entry name" value="Phosphotransferase system, sorbose subfamily IIB component"/>
    <property type="match status" value="1"/>
</dbReference>
<reference evidence="9 10" key="1">
    <citation type="submission" date="2016-10" db="EMBL/GenBank/DDBJ databases">
        <authorList>
            <person name="de Groot N.N."/>
        </authorList>
    </citation>
    <scope>NUCLEOTIDE SEQUENCE [LARGE SCALE GENOMIC DNA]</scope>
    <source>
        <strain evidence="9 10">DSM 16859</strain>
    </source>
</reference>
<evidence type="ECO:0000256" key="6">
    <source>
        <dbReference type="ARBA" id="ARBA00022683"/>
    </source>
</evidence>
<dbReference type="GO" id="GO:0005737">
    <property type="term" value="C:cytoplasm"/>
    <property type="evidence" value="ECO:0007669"/>
    <property type="project" value="UniProtKB-SubCell"/>
</dbReference>
<evidence type="ECO:0000313" key="10">
    <source>
        <dbReference type="Proteomes" id="UP000198815"/>
    </source>
</evidence>
<dbReference type="InterPro" id="IPR004720">
    <property type="entry name" value="PTS_IIB_sorbose-sp"/>
</dbReference>
<dbReference type="OrthoDB" id="9788818at2"/>
<feature type="domain" description="PTS EIIB type-4" evidence="8">
    <location>
        <begin position="1"/>
        <end position="164"/>
    </location>
</feature>
<accession>A0A1H9SWV4</accession>
<evidence type="ECO:0000256" key="5">
    <source>
        <dbReference type="ARBA" id="ARBA00022679"/>
    </source>
</evidence>
<comment type="subcellular location">
    <subcellularLocation>
        <location evidence="1">Cytoplasm</location>
    </subcellularLocation>
</comment>
<dbReference type="Proteomes" id="UP000198815">
    <property type="component" value="Unassembled WGS sequence"/>
</dbReference>